<dbReference type="PANTHER" id="PTHR10434">
    <property type="entry name" value="1-ACYL-SN-GLYCEROL-3-PHOSPHATE ACYLTRANSFERASE"/>
    <property type="match status" value="1"/>
</dbReference>
<proteinExistence type="predicted"/>
<keyword evidence="5" id="KW-1185">Reference proteome</keyword>
<dbReference type="EMBL" id="CP015163">
    <property type="protein sequence ID" value="AXB43541.1"/>
    <property type="molecule type" value="Genomic_DNA"/>
</dbReference>
<dbReference type="Pfam" id="PF01553">
    <property type="entry name" value="Acyltransferase"/>
    <property type="match status" value="1"/>
</dbReference>
<dbReference type="SUPFAM" id="SSF69593">
    <property type="entry name" value="Glycerol-3-phosphate (1)-acyltransferase"/>
    <property type="match status" value="1"/>
</dbReference>
<dbReference type="Proteomes" id="UP000250434">
    <property type="component" value="Chromosome"/>
</dbReference>
<dbReference type="OrthoDB" id="9808424at2"/>
<dbReference type="AlphaFoldDB" id="A0A344L667"/>
<dbReference type="CDD" id="cd07989">
    <property type="entry name" value="LPLAT_AGPAT-like"/>
    <property type="match status" value="1"/>
</dbReference>
<dbReference type="GO" id="GO:0003841">
    <property type="term" value="F:1-acylglycerol-3-phosphate O-acyltransferase activity"/>
    <property type="evidence" value="ECO:0007669"/>
    <property type="project" value="TreeGrafter"/>
</dbReference>
<accession>A0A344L667</accession>
<sequence>MVQLGFQRDGALPDGAVPWLHDFGKLIGRHGFAPAFRVRVHGAERVPRTGPLVVIANHSSMLEPQLIYGMLPRRCAFLVKQELFTGAAGWGLRRLGQIPVRRGAPDRAPLLTAVSVLRGGGAVGVFPEGTRGAGDVDNAERGAAWLVRASGATVIGVATRGTRKPDDGRRRFRPRVDILVGNPFTVNVDKGRAGLETATEQLRGELAAVVRALDEWREAHGIRAQGRKEQA</sequence>
<organism evidence="4 5">
    <name type="scientific">Amycolatopsis albispora</name>
    <dbReference type="NCBI Taxonomy" id="1804986"/>
    <lineage>
        <taxon>Bacteria</taxon>
        <taxon>Bacillati</taxon>
        <taxon>Actinomycetota</taxon>
        <taxon>Actinomycetes</taxon>
        <taxon>Pseudonocardiales</taxon>
        <taxon>Pseudonocardiaceae</taxon>
        <taxon>Amycolatopsis</taxon>
    </lineage>
</organism>
<evidence type="ECO:0000313" key="5">
    <source>
        <dbReference type="Proteomes" id="UP000250434"/>
    </source>
</evidence>
<dbReference type="PANTHER" id="PTHR10434:SF11">
    <property type="entry name" value="1-ACYL-SN-GLYCEROL-3-PHOSPHATE ACYLTRANSFERASE"/>
    <property type="match status" value="1"/>
</dbReference>
<dbReference type="SMART" id="SM00563">
    <property type="entry name" value="PlsC"/>
    <property type="match status" value="1"/>
</dbReference>
<keyword evidence="1 4" id="KW-0808">Transferase</keyword>
<dbReference type="KEGG" id="aab:A4R43_14140"/>
<name>A0A344L667_9PSEU</name>
<keyword evidence="2 4" id="KW-0012">Acyltransferase</keyword>
<evidence type="ECO:0000256" key="1">
    <source>
        <dbReference type="ARBA" id="ARBA00022679"/>
    </source>
</evidence>
<dbReference type="GO" id="GO:0006654">
    <property type="term" value="P:phosphatidic acid biosynthetic process"/>
    <property type="evidence" value="ECO:0007669"/>
    <property type="project" value="TreeGrafter"/>
</dbReference>
<reference evidence="4 5" key="1">
    <citation type="submission" date="2016-04" db="EMBL/GenBank/DDBJ databases">
        <title>Complete genome sequence and analysis of deep-sea sediment isolate, Amycolatopsis sp. WP1.</title>
        <authorList>
            <person name="Wang H."/>
            <person name="Chen S."/>
            <person name="Wu Q."/>
        </authorList>
    </citation>
    <scope>NUCLEOTIDE SEQUENCE [LARGE SCALE GENOMIC DNA]</scope>
    <source>
        <strain evidence="4 5">WP1</strain>
    </source>
</reference>
<evidence type="ECO:0000313" key="4">
    <source>
        <dbReference type="EMBL" id="AXB43541.1"/>
    </source>
</evidence>
<protein>
    <submittedName>
        <fullName evidence="4">Acyl-phosphate glycerol 3-phosphate acyltransferase</fullName>
    </submittedName>
</protein>
<gene>
    <name evidence="4" type="ORF">A4R43_14140</name>
</gene>
<dbReference type="InterPro" id="IPR002123">
    <property type="entry name" value="Plipid/glycerol_acylTrfase"/>
</dbReference>
<evidence type="ECO:0000256" key="2">
    <source>
        <dbReference type="ARBA" id="ARBA00023315"/>
    </source>
</evidence>
<feature type="domain" description="Phospholipid/glycerol acyltransferase" evidence="3">
    <location>
        <begin position="52"/>
        <end position="162"/>
    </location>
</feature>
<evidence type="ECO:0000259" key="3">
    <source>
        <dbReference type="SMART" id="SM00563"/>
    </source>
</evidence>
<dbReference type="RefSeq" id="WP_113692778.1">
    <property type="nucleotide sequence ID" value="NZ_CP015163.1"/>
</dbReference>